<evidence type="ECO:0000313" key="2">
    <source>
        <dbReference type="EMBL" id="KAL2794592.1"/>
    </source>
</evidence>
<organism evidence="2 3">
    <name type="scientific">Aspergillus keveii</name>
    <dbReference type="NCBI Taxonomy" id="714993"/>
    <lineage>
        <taxon>Eukaryota</taxon>
        <taxon>Fungi</taxon>
        <taxon>Dikarya</taxon>
        <taxon>Ascomycota</taxon>
        <taxon>Pezizomycotina</taxon>
        <taxon>Eurotiomycetes</taxon>
        <taxon>Eurotiomycetidae</taxon>
        <taxon>Eurotiales</taxon>
        <taxon>Aspergillaceae</taxon>
        <taxon>Aspergillus</taxon>
        <taxon>Aspergillus subgen. Nidulantes</taxon>
    </lineage>
</organism>
<proteinExistence type="predicted"/>
<evidence type="ECO:0000256" key="1">
    <source>
        <dbReference type="SAM" id="MobiDB-lite"/>
    </source>
</evidence>
<sequence>MVVRSRATDLQLHLQAPTPSPRSRTSDSRPLPQPGILHEYAERLVAFEYSASSSSQSSGPGSPVGVKPHTLLFIGGLNDGLGTVSYVADIVAALEDTEWSLFSPILSSSYAGWGMGGLQQDVHEIAACVEYIREYKRQRRSASASDPGWCGADSGPETKIVIMGHSTGCQDVLQYISAPNPQHGYSSSDTTAPARDRGVSVSVGVTRPQVDGAIIQAPVSDREAIQWVLREGNKRHTAEELQKVYSKAIEQAQKHTFEEYRSLDTVVPLPATASLGFPSSTPICSHRFLSLASPASPQDPGEDDLFSSDLTDDRLKDTFGAIHGRGVLRTKLLVLYSGQDETVPPWVGKVCLLRRWQRATDAERSYWHDQSGVIPGATHTMAGPSQVEARRILARKVMRFLQNITGDSSPQSK</sequence>
<feature type="region of interest" description="Disordered" evidence="1">
    <location>
        <begin position="1"/>
        <end position="33"/>
    </location>
</feature>
<dbReference type="SUPFAM" id="SSF53474">
    <property type="entry name" value="alpha/beta-Hydrolases"/>
    <property type="match status" value="1"/>
</dbReference>
<dbReference type="PANTHER" id="PTHR31591">
    <property type="entry name" value="UPF0613 PROTEIN PB24D3.06C"/>
    <property type="match status" value="1"/>
</dbReference>
<dbReference type="Pfam" id="PF08538">
    <property type="entry name" value="DUF1749"/>
    <property type="match status" value="1"/>
</dbReference>
<name>A0ABR4G6G0_9EURO</name>
<dbReference type="Gene3D" id="3.40.50.1820">
    <property type="entry name" value="alpha/beta hydrolase"/>
    <property type="match status" value="1"/>
</dbReference>
<reference evidence="2 3" key="1">
    <citation type="submission" date="2024-07" db="EMBL/GenBank/DDBJ databases">
        <title>Section-level genome sequencing and comparative genomics of Aspergillus sections Usti and Cavernicolus.</title>
        <authorList>
            <consortium name="Lawrence Berkeley National Laboratory"/>
            <person name="Nybo J.L."/>
            <person name="Vesth T.C."/>
            <person name="Theobald S."/>
            <person name="Frisvad J.C."/>
            <person name="Larsen T.O."/>
            <person name="Kjaerboelling I."/>
            <person name="Rothschild-Mancinelli K."/>
            <person name="Lyhne E.K."/>
            <person name="Kogle M.E."/>
            <person name="Barry K."/>
            <person name="Clum A."/>
            <person name="Na H."/>
            <person name="Ledsgaard L."/>
            <person name="Lin J."/>
            <person name="Lipzen A."/>
            <person name="Kuo A."/>
            <person name="Riley R."/>
            <person name="Mondo S."/>
            <person name="Labutti K."/>
            <person name="Haridas S."/>
            <person name="Pangalinan J."/>
            <person name="Salamov A.A."/>
            <person name="Simmons B.A."/>
            <person name="Magnuson J.K."/>
            <person name="Chen J."/>
            <person name="Drula E."/>
            <person name="Henrissat B."/>
            <person name="Wiebenga A."/>
            <person name="Lubbers R.J."/>
            <person name="Gomes A.C."/>
            <person name="Makela M.R."/>
            <person name="Stajich J."/>
            <person name="Grigoriev I.V."/>
            <person name="Mortensen U.H."/>
            <person name="De Vries R.P."/>
            <person name="Baker S.E."/>
            <person name="Andersen M.R."/>
        </authorList>
    </citation>
    <scope>NUCLEOTIDE SEQUENCE [LARGE SCALE GENOMIC DNA]</scope>
    <source>
        <strain evidence="2 3">CBS 209.92</strain>
    </source>
</reference>
<gene>
    <name evidence="2" type="ORF">BJX66DRAFT_303456</name>
</gene>
<dbReference type="InterPro" id="IPR029058">
    <property type="entry name" value="AB_hydrolase_fold"/>
</dbReference>
<comment type="caution">
    <text evidence="2">The sequence shown here is derived from an EMBL/GenBank/DDBJ whole genome shotgun (WGS) entry which is preliminary data.</text>
</comment>
<dbReference type="EMBL" id="JBFTWV010000043">
    <property type="protein sequence ID" value="KAL2794592.1"/>
    <property type="molecule type" value="Genomic_DNA"/>
</dbReference>
<protein>
    <recommendedName>
        <fullName evidence="4">Esterase</fullName>
    </recommendedName>
</protein>
<dbReference type="InterPro" id="IPR013744">
    <property type="entry name" value="SidJ"/>
</dbReference>
<dbReference type="Proteomes" id="UP001610563">
    <property type="component" value="Unassembled WGS sequence"/>
</dbReference>
<evidence type="ECO:0000313" key="3">
    <source>
        <dbReference type="Proteomes" id="UP001610563"/>
    </source>
</evidence>
<evidence type="ECO:0008006" key="4">
    <source>
        <dbReference type="Google" id="ProtNLM"/>
    </source>
</evidence>
<accession>A0ABR4G6G0</accession>
<dbReference type="PANTHER" id="PTHR31591:SF4">
    <property type="entry name" value="PUTATIVE (AFU_ORTHOLOGUE AFUA_7G00330)-RELATED"/>
    <property type="match status" value="1"/>
</dbReference>
<keyword evidence="3" id="KW-1185">Reference proteome</keyword>